<feature type="region of interest" description="Disordered" evidence="11">
    <location>
        <begin position="128"/>
        <end position="206"/>
    </location>
</feature>
<accession>A0A2G5SKQ7</accession>
<dbReference type="SUPFAM" id="SSF52768">
    <property type="entry name" value="Arginase/deacetylase"/>
    <property type="match status" value="1"/>
</dbReference>
<evidence type="ECO:0000259" key="12">
    <source>
        <dbReference type="Pfam" id="PF00850"/>
    </source>
</evidence>
<dbReference type="InterPro" id="IPR023801">
    <property type="entry name" value="His_deacetylse_dom"/>
</dbReference>
<evidence type="ECO:0000256" key="2">
    <source>
        <dbReference type="ARBA" id="ARBA00007738"/>
    </source>
</evidence>
<evidence type="ECO:0000256" key="5">
    <source>
        <dbReference type="ARBA" id="ARBA00022801"/>
    </source>
</evidence>
<dbReference type="PRINTS" id="PR01270">
    <property type="entry name" value="HDASUPER"/>
</dbReference>
<dbReference type="Pfam" id="PF00850">
    <property type="entry name" value="Hist_deacetyl"/>
    <property type="match status" value="1"/>
</dbReference>
<evidence type="ECO:0000256" key="4">
    <source>
        <dbReference type="ARBA" id="ARBA00022491"/>
    </source>
</evidence>
<keyword evidence="7" id="KW-0805">Transcription regulation</keyword>
<sequence length="875" mass="95224">MEEASSSTGSTGGAMAGIPDIPSTSAALLANTNLEPERIAVLQTQLQEYRQKQMDLIGHFQRAQQELSVQHMHNLYTALQQQQQLQSLQERSGINPMLISQTSEDATSGPAAPLSLANSLTNLLSSSNGNLSNLSVPQTPTKEHHPTLPPQQPAAPTSSRKSDLPRTNSTTISQLTKDRLKNMIANRSKGESNSQSNLMSNVNGHDNSRRLKNSNSQMNVSSPHFEPYRLPTSLANAHNLQQASEFQLRKVNSEPNLKMKIRAKLLSKGNSPVQHVQQTNNSQFSFTHPQLKRSDSETSNMPIDMMPSGSHSNIPHLMLPSPSLPNLAAATGAFQNLNLPIGQDLTAFMAVANLSPFLSLPSLLNKKLELGGMTDEGDRNGFSSSASNSSLASNASLGSHQYQSLLKQQIRDLVLRRKSLVREDPEGEGMAEAYNGLFSHAKLQQLTALAMESGFNPKLEPTFSTGLGYDPLMARHECVCSNNSNHVENGERIQRIWSKLTEEGHVAKCERITAKKASLEQLQMVHSQTYTTFFAVSPTACLKIDANALPLKRFLQLPCGGIGIDSDTYFNDASTQIAARLAAGTLIELSSQVAEGRLKNGFACIRPPGHHAEAEQALGFCFFNNVAVTAKVLQAKYPVQCAKIAIIDWDVHHGNGTQLSFDDDPNVLYMSLHRHDNGNFFPGTGSVTEIGKGAGKGFSVNIPFSGGVMKDAEYLAAWRTVVEPVLASFCPDFILVSAGFDACHGHVNALGGYEITPEMFGYMTKCLMSYANGKVVLALEGGYDLDSISAAAEQCVQALIGESDDAGRLCTDSLENLPNQSALETLQKVIAIHKGFWPALHGQEAAINTTEMQWRNVKLQVQMQQQQQLQQQLQQ</sequence>
<organism evidence="13 14">
    <name type="scientific">Caenorhabditis nigoni</name>
    <dbReference type="NCBI Taxonomy" id="1611254"/>
    <lineage>
        <taxon>Eukaryota</taxon>
        <taxon>Metazoa</taxon>
        <taxon>Ecdysozoa</taxon>
        <taxon>Nematoda</taxon>
        <taxon>Chromadorea</taxon>
        <taxon>Rhabditida</taxon>
        <taxon>Rhabditina</taxon>
        <taxon>Rhabditomorpha</taxon>
        <taxon>Rhabditoidea</taxon>
        <taxon>Rhabditidae</taxon>
        <taxon>Peloderinae</taxon>
        <taxon>Caenorhabditis</taxon>
    </lineage>
</organism>
<dbReference type="GO" id="GO:0040029">
    <property type="term" value="P:epigenetic regulation of gene expression"/>
    <property type="evidence" value="ECO:0007669"/>
    <property type="project" value="TreeGrafter"/>
</dbReference>
<comment type="similarity">
    <text evidence="2">Belongs to the histone deacetylase family. HD type 2 subfamily.</text>
</comment>
<evidence type="ECO:0000256" key="10">
    <source>
        <dbReference type="ARBA" id="ARBA00048287"/>
    </source>
</evidence>
<comment type="catalytic activity">
    <reaction evidence="10">
        <text>N(6)-acetyl-L-lysyl-[histone] + H2O = L-lysyl-[histone] + acetate</text>
        <dbReference type="Rhea" id="RHEA:58196"/>
        <dbReference type="Rhea" id="RHEA-COMP:9845"/>
        <dbReference type="Rhea" id="RHEA-COMP:11338"/>
        <dbReference type="ChEBI" id="CHEBI:15377"/>
        <dbReference type="ChEBI" id="CHEBI:29969"/>
        <dbReference type="ChEBI" id="CHEBI:30089"/>
        <dbReference type="ChEBI" id="CHEBI:61930"/>
        <dbReference type="EC" id="3.5.1.98"/>
    </reaction>
</comment>
<comment type="caution">
    <text evidence="13">The sequence shown here is derived from an EMBL/GenBank/DDBJ whole genome shotgun (WGS) entry which is preliminary data.</text>
</comment>
<evidence type="ECO:0000256" key="11">
    <source>
        <dbReference type="SAM" id="MobiDB-lite"/>
    </source>
</evidence>
<keyword evidence="4" id="KW-0678">Repressor</keyword>
<dbReference type="PANTHER" id="PTHR10625">
    <property type="entry name" value="HISTONE DEACETYLASE HDAC1-RELATED"/>
    <property type="match status" value="1"/>
</dbReference>
<dbReference type="GO" id="GO:0141221">
    <property type="term" value="F:histone deacetylase activity, hydrolytic mechanism"/>
    <property type="evidence" value="ECO:0007669"/>
    <property type="project" value="UniProtKB-EC"/>
</dbReference>
<protein>
    <recommendedName>
        <fullName evidence="3">histone deacetylase</fullName>
        <ecNumber evidence="3">3.5.1.98</ecNumber>
    </recommendedName>
</protein>
<keyword evidence="6" id="KW-0156">Chromatin regulator</keyword>
<evidence type="ECO:0000256" key="9">
    <source>
        <dbReference type="ARBA" id="ARBA00023242"/>
    </source>
</evidence>
<keyword evidence="5" id="KW-0378">Hydrolase</keyword>
<keyword evidence="14" id="KW-1185">Reference proteome</keyword>
<proteinExistence type="inferred from homology"/>
<evidence type="ECO:0000256" key="3">
    <source>
        <dbReference type="ARBA" id="ARBA00012111"/>
    </source>
</evidence>
<evidence type="ECO:0000313" key="13">
    <source>
        <dbReference type="EMBL" id="PIC15451.1"/>
    </source>
</evidence>
<dbReference type="Proteomes" id="UP000230233">
    <property type="component" value="Chromosome X"/>
</dbReference>
<dbReference type="STRING" id="1611254.A0A2G5SKQ7"/>
<dbReference type="PANTHER" id="PTHR10625:SF5">
    <property type="entry name" value="HISTONE DEACETYLASE"/>
    <property type="match status" value="1"/>
</dbReference>
<dbReference type="InterPro" id="IPR000286">
    <property type="entry name" value="HDACs"/>
</dbReference>
<dbReference type="OrthoDB" id="5232919at2759"/>
<feature type="domain" description="Histone deacetylase" evidence="12">
    <location>
        <begin position="486"/>
        <end position="799"/>
    </location>
</feature>
<dbReference type="Gene3D" id="3.40.800.20">
    <property type="entry name" value="Histone deacetylase domain"/>
    <property type="match status" value="1"/>
</dbReference>
<name>A0A2G5SKQ7_9PELO</name>
<evidence type="ECO:0000256" key="8">
    <source>
        <dbReference type="ARBA" id="ARBA00023163"/>
    </source>
</evidence>
<dbReference type="EC" id="3.5.1.98" evidence="3"/>
<dbReference type="GO" id="GO:0000118">
    <property type="term" value="C:histone deacetylase complex"/>
    <property type="evidence" value="ECO:0007669"/>
    <property type="project" value="TreeGrafter"/>
</dbReference>
<dbReference type="InterPro" id="IPR037138">
    <property type="entry name" value="His_deacetylse_dom_sf"/>
</dbReference>
<evidence type="ECO:0000256" key="1">
    <source>
        <dbReference type="ARBA" id="ARBA00004123"/>
    </source>
</evidence>
<gene>
    <name evidence="13" type="primary">Cni-hda-4</name>
    <name evidence="13" type="synonym">Cnig_chr_X.g22419</name>
    <name evidence="13" type="ORF">B9Z55_022419</name>
</gene>
<comment type="subcellular location">
    <subcellularLocation>
        <location evidence="1">Nucleus</location>
    </subcellularLocation>
</comment>
<keyword evidence="8" id="KW-0804">Transcription</keyword>
<keyword evidence="9" id="KW-0539">Nucleus</keyword>
<evidence type="ECO:0000313" key="14">
    <source>
        <dbReference type="Proteomes" id="UP000230233"/>
    </source>
</evidence>
<feature type="compositionally biased region" description="Polar residues" evidence="11">
    <location>
        <begin position="165"/>
        <end position="175"/>
    </location>
</feature>
<evidence type="ECO:0000256" key="6">
    <source>
        <dbReference type="ARBA" id="ARBA00022853"/>
    </source>
</evidence>
<evidence type="ECO:0000256" key="7">
    <source>
        <dbReference type="ARBA" id="ARBA00023015"/>
    </source>
</evidence>
<dbReference type="EMBL" id="PDUG01000006">
    <property type="protein sequence ID" value="PIC15451.1"/>
    <property type="molecule type" value="Genomic_DNA"/>
</dbReference>
<dbReference type="AlphaFoldDB" id="A0A2G5SKQ7"/>
<feature type="compositionally biased region" description="Polar residues" evidence="11">
    <location>
        <begin position="191"/>
        <end position="205"/>
    </location>
</feature>
<dbReference type="InterPro" id="IPR023696">
    <property type="entry name" value="Ureohydrolase_dom_sf"/>
</dbReference>
<reference evidence="14" key="1">
    <citation type="submission" date="2017-10" db="EMBL/GenBank/DDBJ databases">
        <title>Rapid genome shrinkage in a self-fertile nematode reveals novel sperm competition proteins.</title>
        <authorList>
            <person name="Yin D."/>
            <person name="Schwarz E.M."/>
            <person name="Thomas C.G."/>
            <person name="Felde R.L."/>
            <person name="Korf I.F."/>
            <person name="Cutter A.D."/>
            <person name="Schartner C.M."/>
            <person name="Ralston E.J."/>
            <person name="Meyer B.J."/>
            <person name="Haag E.S."/>
        </authorList>
    </citation>
    <scope>NUCLEOTIDE SEQUENCE [LARGE SCALE GENOMIC DNA]</scope>
    <source>
        <strain evidence="14">JU1422</strain>
    </source>
</reference>